<reference evidence="11" key="2">
    <citation type="submission" date="2015-02" db="UniProtKB">
        <authorList>
            <consortium name="EnsemblMetazoa"/>
        </authorList>
    </citation>
    <scope>IDENTIFICATION</scope>
</reference>
<keyword evidence="5" id="KW-0443">Lipid metabolism</keyword>
<feature type="chain" id="PRO_5004580143" description="Lipase" evidence="9">
    <location>
        <begin position="21"/>
        <end position="393"/>
    </location>
</feature>
<evidence type="ECO:0000256" key="6">
    <source>
        <dbReference type="ARBA" id="ARBA00023180"/>
    </source>
</evidence>
<evidence type="ECO:0000256" key="8">
    <source>
        <dbReference type="PIRSR" id="PIRSR000862-1"/>
    </source>
</evidence>
<evidence type="ECO:0000256" key="3">
    <source>
        <dbReference type="ARBA" id="ARBA00022801"/>
    </source>
</evidence>
<dbReference type="EMBL" id="JH432010">
    <property type="status" value="NOT_ANNOTATED_CDS"/>
    <property type="molecule type" value="Genomic_DNA"/>
</dbReference>
<dbReference type="PANTHER" id="PTHR11005">
    <property type="entry name" value="LYSOSOMAL ACID LIPASE-RELATED"/>
    <property type="match status" value="1"/>
</dbReference>
<evidence type="ECO:0000256" key="1">
    <source>
        <dbReference type="ARBA" id="ARBA00010701"/>
    </source>
</evidence>
<keyword evidence="4 7" id="KW-0442">Lipid degradation</keyword>
<dbReference type="InterPro" id="IPR029058">
    <property type="entry name" value="AB_hydrolase_fold"/>
</dbReference>
<sequence length="393" mass="44552">MISSLHGVLVTLTLLSFVICKPAVSYEFEEFDAESFLSLNPDQIDALIRLHGDNAPEYHSIELDPEAYMTVEEIIQYHGYQVTTYTVQTQDGYILTIQRIPHGKNGPGSQPRKPVLVQHGIFCSSASWVSNIPEKNLPYLLADAGYDVWLGNVRGTLFGRNHTKLSPKKKAFWEFSYDEMAKYDLPAVIDFMLTTTGFKQIDYVGHSMGTTMIFALLSTQAKYNDIVCKTVYALAPMARAQGMRSPIRLMVPYRDYINWWLSFFSNGETRLPVFLHHTPAGTSLQALLHLAQSAASDTFQKHDFGEKQNKKVYGQSTPPIYNLSDITSKVVLFWGENDLLSSSSDISWLGDNLQNLVLKYRVADKNFSHVDFLWAIDVKTLLYDKLIEMMTKV</sequence>
<keyword evidence="3 7" id="KW-0378">Hydrolase</keyword>
<dbReference type="SUPFAM" id="SSF53474">
    <property type="entry name" value="alpha/beta-Hydrolases"/>
    <property type="match status" value="1"/>
</dbReference>
<name>T1JB83_STRMM</name>
<feature type="active site" description="Charge relay system" evidence="8">
    <location>
        <position position="338"/>
    </location>
</feature>
<evidence type="ECO:0000313" key="11">
    <source>
        <dbReference type="EnsemblMetazoa" id="SMAR011020-PA"/>
    </source>
</evidence>
<dbReference type="AlphaFoldDB" id="T1JB83"/>
<dbReference type="Proteomes" id="UP000014500">
    <property type="component" value="Unassembled WGS sequence"/>
</dbReference>
<keyword evidence="6" id="KW-0325">Glycoprotein</keyword>
<evidence type="ECO:0000313" key="12">
    <source>
        <dbReference type="Proteomes" id="UP000014500"/>
    </source>
</evidence>
<organism evidence="11 12">
    <name type="scientific">Strigamia maritima</name>
    <name type="common">European centipede</name>
    <name type="synonym">Geophilus maritimus</name>
    <dbReference type="NCBI Taxonomy" id="126957"/>
    <lineage>
        <taxon>Eukaryota</taxon>
        <taxon>Metazoa</taxon>
        <taxon>Ecdysozoa</taxon>
        <taxon>Arthropoda</taxon>
        <taxon>Myriapoda</taxon>
        <taxon>Chilopoda</taxon>
        <taxon>Pleurostigmophora</taxon>
        <taxon>Geophilomorpha</taxon>
        <taxon>Linotaeniidae</taxon>
        <taxon>Strigamia</taxon>
    </lineage>
</organism>
<dbReference type="PIRSF" id="PIRSF000862">
    <property type="entry name" value="Steryl_ester_lip"/>
    <property type="match status" value="1"/>
</dbReference>
<proteinExistence type="inferred from homology"/>
<evidence type="ECO:0000256" key="5">
    <source>
        <dbReference type="ARBA" id="ARBA00023098"/>
    </source>
</evidence>
<feature type="active site" description="Nucleophile" evidence="8">
    <location>
        <position position="207"/>
    </location>
</feature>
<dbReference type="GO" id="GO:0016788">
    <property type="term" value="F:hydrolase activity, acting on ester bonds"/>
    <property type="evidence" value="ECO:0007669"/>
    <property type="project" value="InterPro"/>
</dbReference>
<dbReference type="FunFam" id="3.40.50.1820:FF:000057">
    <property type="entry name" value="Lipase"/>
    <property type="match status" value="1"/>
</dbReference>
<dbReference type="GO" id="GO:0016042">
    <property type="term" value="P:lipid catabolic process"/>
    <property type="evidence" value="ECO:0007669"/>
    <property type="project" value="UniProtKB-KW"/>
</dbReference>
<feature type="signal peptide" evidence="9">
    <location>
        <begin position="1"/>
        <end position="20"/>
    </location>
</feature>
<reference evidence="12" key="1">
    <citation type="submission" date="2011-05" db="EMBL/GenBank/DDBJ databases">
        <authorList>
            <person name="Richards S.R."/>
            <person name="Qu J."/>
            <person name="Jiang H."/>
            <person name="Jhangiani S.N."/>
            <person name="Agravi P."/>
            <person name="Goodspeed R."/>
            <person name="Gross S."/>
            <person name="Mandapat C."/>
            <person name="Jackson L."/>
            <person name="Mathew T."/>
            <person name="Pu L."/>
            <person name="Thornton R."/>
            <person name="Saada N."/>
            <person name="Wilczek-Boney K.B."/>
            <person name="Lee S."/>
            <person name="Kovar C."/>
            <person name="Wu Y."/>
            <person name="Scherer S.E."/>
            <person name="Worley K.C."/>
            <person name="Muzny D.M."/>
            <person name="Gibbs R."/>
        </authorList>
    </citation>
    <scope>NUCLEOTIDE SEQUENCE</scope>
    <source>
        <strain evidence="12">Brora</strain>
    </source>
</reference>
<comment type="similarity">
    <text evidence="1 7">Belongs to the AB hydrolase superfamily. Lipase family.</text>
</comment>
<evidence type="ECO:0000256" key="2">
    <source>
        <dbReference type="ARBA" id="ARBA00022729"/>
    </source>
</evidence>
<keyword evidence="12" id="KW-1185">Reference proteome</keyword>
<protein>
    <recommendedName>
        <fullName evidence="7">Lipase</fullName>
    </recommendedName>
</protein>
<evidence type="ECO:0000256" key="4">
    <source>
        <dbReference type="ARBA" id="ARBA00022963"/>
    </source>
</evidence>
<dbReference type="Pfam" id="PF04083">
    <property type="entry name" value="Abhydro_lipase"/>
    <property type="match status" value="1"/>
</dbReference>
<keyword evidence="2 9" id="KW-0732">Signal</keyword>
<dbReference type="Gene3D" id="3.40.50.1820">
    <property type="entry name" value="alpha/beta hydrolase"/>
    <property type="match status" value="1"/>
</dbReference>
<dbReference type="STRING" id="126957.T1JB83"/>
<dbReference type="OMA" id="WSRRNLY"/>
<dbReference type="PhylomeDB" id="T1JB83"/>
<dbReference type="eggNOG" id="KOG2624">
    <property type="taxonomic scope" value="Eukaryota"/>
</dbReference>
<dbReference type="InterPro" id="IPR006693">
    <property type="entry name" value="AB_hydrolase_lipase"/>
</dbReference>
<evidence type="ECO:0000256" key="7">
    <source>
        <dbReference type="PIRNR" id="PIRNR000862"/>
    </source>
</evidence>
<feature type="domain" description="Partial AB-hydrolase lipase" evidence="10">
    <location>
        <begin position="71"/>
        <end position="131"/>
    </location>
</feature>
<evidence type="ECO:0000256" key="9">
    <source>
        <dbReference type="SAM" id="SignalP"/>
    </source>
</evidence>
<feature type="active site" description="Charge relay system" evidence="8">
    <location>
        <position position="369"/>
    </location>
</feature>
<dbReference type="EnsemblMetazoa" id="SMAR011020-RA">
    <property type="protein sequence ID" value="SMAR011020-PA"/>
    <property type="gene ID" value="SMAR011020"/>
</dbReference>
<evidence type="ECO:0000259" key="10">
    <source>
        <dbReference type="Pfam" id="PF04083"/>
    </source>
</evidence>
<dbReference type="HOGENOM" id="CLU_010974_0_0_1"/>
<accession>T1JB83</accession>
<dbReference type="InterPro" id="IPR025483">
    <property type="entry name" value="Lipase_euk"/>
</dbReference>